<comment type="caution">
    <text evidence="1">The sequence shown here is derived from an EMBL/GenBank/DDBJ whole genome shotgun (WGS) entry which is preliminary data.</text>
</comment>
<name>A0ACC2P0I1_9HYME</name>
<accession>A0ACC2P0I1</accession>
<protein>
    <submittedName>
        <fullName evidence="1">Uncharacterized protein</fullName>
    </submittedName>
</protein>
<dbReference type="EMBL" id="CM056742">
    <property type="protein sequence ID" value="KAJ8676940.1"/>
    <property type="molecule type" value="Genomic_DNA"/>
</dbReference>
<organism evidence="1 2">
    <name type="scientific">Eretmocerus hayati</name>
    <dbReference type="NCBI Taxonomy" id="131215"/>
    <lineage>
        <taxon>Eukaryota</taxon>
        <taxon>Metazoa</taxon>
        <taxon>Ecdysozoa</taxon>
        <taxon>Arthropoda</taxon>
        <taxon>Hexapoda</taxon>
        <taxon>Insecta</taxon>
        <taxon>Pterygota</taxon>
        <taxon>Neoptera</taxon>
        <taxon>Endopterygota</taxon>
        <taxon>Hymenoptera</taxon>
        <taxon>Apocrita</taxon>
        <taxon>Proctotrupomorpha</taxon>
        <taxon>Chalcidoidea</taxon>
        <taxon>Aphelinidae</taxon>
        <taxon>Aphelininae</taxon>
        <taxon>Eretmocerus</taxon>
    </lineage>
</organism>
<keyword evidence="2" id="KW-1185">Reference proteome</keyword>
<proteinExistence type="predicted"/>
<reference evidence="1" key="1">
    <citation type="submission" date="2023-04" db="EMBL/GenBank/DDBJ databases">
        <title>A chromosome-level genome assembly of the parasitoid wasp Eretmocerus hayati.</title>
        <authorList>
            <person name="Zhong Y."/>
            <person name="Liu S."/>
            <person name="Liu Y."/>
        </authorList>
    </citation>
    <scope>NUCLEOTIDE SEQUENCE</scope>
    <source>
        <strain evidence="1">ZJU_SS_LIU_2023</strain>
    </source>
</reference>
<sequence length="591" mass="67503">METEMEQEPGMFVSPSDENGLIVGGRYIPEEMLIKILTMVDYKTLVQFHLVCKAWRILIDSYVWRNKAKLILGRSLHLKNETSWIVSYFVCTEKIFNRNLIKNNSGRYAFENWTLTENSGWTVENPPAGTPPLEVPESFGAQHCFVASRYLCAKEQIIDLLQEGFTEYLLDNIQPPIYVSEWYSSRWDAVAKYSCTVELMNEKTEKDMNTLDTRNYTGLIVGNQGKWLKFEHKFENYGQGLRRIKFHHEGSDEQNVFDYYGPKMAGACVRERMPGNPLDAALIQAVASESDRDGAEETISNLIAQGANVNTKNEEGANPDCWDQQGSSLLSFAARIDADENSNCDTLRLLIKFRAHVNLVNSKKQNVLWDAVTTGVRETVSFLLRKGVDASVVDSDGKSVLYHLAEQKFGRNYLNRVEFRRFFIKCSRELMAHGAFLSEKDLESRNVLILENFLEFGEKVEADIFMMYWNDVNRNVENPLHVASSNPRVVVLQKLLDTGSFDVNAQDECGMRPIHVATRCGNTANLELLLQRGADPNVFTKWNGETPFMIAKNDGNRRHQLILRRYGARRPSKHEKALFLFNEGAAEWLPP</sequence>
<evidence type="ECO:0000313" key="2">
    <source>
        <dbReference type="Proteomes" id="UP001239111"/>
    </source>
</evidence>
<gene>
    <name evidence="1" type="ORF">QAD02_012727</name>
</gene>
<evidence type="ECO:0000313" key="1">
    <source>
        <dbReference type="EMBL" id="KAJ8676940.1"/>
    </source>
</evidence>
<dbReference type="Proteomes" id="UP001239111">
    <property type="component" value="Chromosome 2"/>
</dbReference>